<dbReference type="Proteomes" id="UP000295727">
    <property type="component" value="Plasmid unnamed1"/>
</dbReference>
<dbReference type="AlphaFoldDB" id="A0A4P7DB18"/>
<gene>
    <name evidence="1" type="ORF">E1956_45975</name>
</gene>
<dbReference type="RefSeq" id="WP_134760808.1">
    <property type="nucleotide sequence ID" value="NZ_CP038152.1"/>
</dbReference>
<sequence>MMDITLMPILAGVYDGHREPLTNLRQIVRKIHQGISARGCGFHFKSPANCDTTYVPRAVDCSPGLFGQRRDNGFTMTEGQVAHTTQMGSRIDAVRAS</sequence>
<geneLocation type="plasmid" evidence="1 2">
    <name>unnamed1</name>
</geneLocation>
<evidence type="ECO:0000313" key="2">
    <source>
        <dbReference type="Proteomes" id="UP000295727"/>
    </source>
</evidence>
<protein>
    <submittedName>
        <fullName evidence="1">Uncharacterized protein</fullName>
    </submittedName>
</protein>
<dbReference type="GeneID" id="39649737"/>
<proteinExistence type="predicted"/>
<dbReference type="EMBL" id="CP038152">
    <property type="protein sequence ID" value="QBR04430.1"/>
    <property type="molecule type" value="Genomic_DNA"/>
</dbReference>
<keyword evidence="2" id="KW-1185">Reference proteome</keyword>
<accession>A0A4P7DB18</accession>
<evidence type="ECO:0000313" key="1">
    <source>
        <dbReference type="EMBL" id="QBR04430.1"/>
    </source>
</evidence>
<keyword evidence="1" id="KW-0614">Plasmid</keyword>
<name>A0A4P7DB18_9BURK</name>
<dbReference type="KEGG" id="ppai:E1956_45975"/>
<organism evidence="1 2">
    <name type="scientific">Paraburkholderia pallida</name>
    <dbReference type="NCBI Taxonomy" id="2547399"/>
    <lineage>
        <taxon>Bacteria</taxon>
        <taxon>Pseudomonadati</taxon>
        <taxon>Pseudomonadota</taxon>
        <taxon>Betaproteobacteria</taxon>
        <taxon>Burkholderiales</taxon>
        <taxon>Burkholderiaceae</taxon>
        <taxon>Paraburkholderia</taxon>
    </lineage>
</organism>
<reference evidence="1 2" key="1">
    <citation type="submission" date="2019-03" db="EMBL/GenBank/DDBJ databases">
        <title>Paraburkholderia sp. 7MH5, isolated from subtropical forest soil.</title>
        <authorList>
            <person name="Gao Z.-H."/>
            <person name="Qiu L.-H."/>
        </authorList>
    </citation>
    <scope>NUCLEOTIDE SEQUENCE [LARGE SCALE GENOMIC DNA]</scope>
    <source>
        <strain evidence="1 2">7MH5</strain>
        <plasmid evidence="1 2">unnamed1</plasmid>
    </source>
</reference>